<dbReference type="SUPFAM" id="SSF50475">
    <property type="entry name" value="FMN-binding split barrel"/>
    <property type="match status" value="1"/>
</dbReference>
<dbReference type="InterPro" id="IPR012349">
    <property type="entry name" value="Split_barrel_FMN-bd"/>
</dbReference>
<dbReference type="GO" id="GO:0008270">
    <property type="term" value="F:zinc ion binding"/>
    <property type="evidence" value="ECO:0007669"/>
    <property type="project" value="InterPro"/>
</dbReference>
<feature type="domain" description="Zn(2)-C6 fungal-type" evidence="5">
    <location>
        <begin position="328"/>
        <end position="358"/>
    </location>
</feature>
<dbReference type="PANTHER" id="PTHR35802:SF1">
    <property type="entry name" value="PROTEASE SYNTHASE AND SPORULATION PROTEIN PAI 2"/>
    <property type="match status" value="1"/>
</dbReference>
<dbReference type="PROSITE" id="PS00463">
    <property type="entry name" value="ZN2_CY6_FUNGAL_1"/>
    <property type="match status" value="1"/>
</dbReference>
<reference evidence="6 7" key="1">
    <citation type="submission" date="2018-07" db="EMBL/GenBank/DDBJ databases">
        <title>Section-level genome sequencing of Aspergillus section Nigri to investigate inter- and intra-species variation.</title>
        <authorList>
            <consortium name="DOE Joint Genome Institute"/>
            <person name="Vesth T.C."/>
            <person name="Nybo J.L."/>
            <person name="Theobald S."/>
            <person name="Frisvad J.C."/>
            <person name="Larsen T.O."/>
            <person name="Nielsen K.F."/>
            <person name="Hoof J.B."/>
            <person name="Brandl J."/>
            <person name="Salamov A."/>
            <person name="Riley R."/>
            <person name="Gladden J.M."/>
            <person name="Phatale P."/>
            <person name="Nielsen M.T."/>
            <person name="Lyhne E.K."/>
            <person name="Kogle M.E."/>
            <person name="Strasser K."/>
            <person name="McDonnell E."/>
            <person name="Barry K."/>
            <person name="Clum A."/>
            <person name="Chen C."/>
            <person name="Nolan M."/>
            <person name="Sandor L."/>
            <person name="Kuo A."/>
            <person name="Lipzen A."/>
            <person name="Hainaut M."/>
            <person name="Drula E."/>
            <person name="Tsang A."/>
            <person name="Magnuson J.K."/>
            <person name="Henrissat B."/>
            <person name="Wiebenga A."/>
            <person name="Simmons B.A."/>
            <person name="Makela M.R."/>
            <person name="De vries R.P."/>
            <person name="Grigoriev I.V."/>
            <person name="Mortensen U.H."/>
            <person name="Baker S.E."/>
            <person name="Andersen M.R."/>
        </authorList>
    </citation>
    <scope>NUCLEOTIDE SEQUENCE [LARGE SCALE GENOMIC DNA]</scope>
    <source>
        <strain evidence="6 7">ATCC 13157</strain>
    </source>
</reference>
<evidence type="ECO:0000259" key="5">
    <source>
        <dbReference type="PROSITE" id="PS50048"/>
    </source>
</evidence>
<name>A0A370PKL1_ASPPH</name>
<proteinExistence type="predicted"/>
<keyword evidence="1" id="KW-0805">Transcription regulation</keyword>
<dbReference type="PANTHER" id="PTHR35802">
    <property type="entry name" value="PROTEASE SYNTHASE AND SPORULATION PROTEIN PAI 2"/>
    <property type="match status" value="1"/>
</dbReference>
<dbReference type="Gene3D" id="4.10.240.10">
    <property type="entry name" value="Zn(2)-C6 fungal-type DNA-binding domain"/>
    <property type="match status" value="1"/>
</dbReference>
<evidence type="ECO:0000313" key="7">
    <source>
        <dbReference type="Proteomes" id="UP000254937"/>
    </source>
</evidence>
<evidence type="ECO:0000256" key="1">
    <source>
        <dbReference type="ARBA" id="ARBA00023015"/>
    </source>
</evidence>
<keyword evidence="2" id="KW-0238">DNA-binding</keyword>
<evidence type="ECO:0000256" key="3">
    <source>
        <dbReference type="ARBA" id="ARBA00023163"/>
    </source>
</evidence>
<dbReference type="AlphaFoldDB" id="A0A370PKL1"/>
<dbReference type="InterPro" id="IPR036864">
    <property type="entry name" value="Zn2-C6_fun-type_DNA-bd_sf"/>
</dbReference>
<evidence type="ECO:0000256" key="4">
    <source>
        <dbReference type="ARBA" id="ARBA00023242"/>
    </source>
</evidence>
<dbReference type="SUPFAM" id="SSF57701">
    <property type="entry name" value="Zn2/Cys6 DNA-binding domain"/>
    <property type="match status" value="1"/>
</dbReference>
<keyword evidence="7" id="KW-1185">Reference proteome</keyword>
<evidence type="ECO:0000256" key="2">
    <source>
        <dbReference type="ARBA" id="ARBA00023125"/>
    </source>
</evidence>
<dbReference type="GO" id="GO:0003677">
    <property type="term" value="F:DNA binding"/>
    <property type="evidence" value="ECO:0007669"/>
    <property type="project" value="UniProtKB-KW"/>
</dbReference>
<dbReference type="Gene3D" id="2.30.110.10">
    <property type="entry name" value="Electron Transport, Fmn-binding Protein, Chain A"/>
    <property type="match status" value="1"/>
</dbReference>
<keyword evidence="4" id="KW-0539">Nucleus</keyword>
<dbReference type="CDD" id="cd12148">
    <property type="entry name" value="fungal_TF_MHR"/>
    <property type="match status" value="1"/>
</dbReference>
<evidence type="ECO:0000313" key="6">
    <source>
        <dbReference type="EMBL" id="RDK42713.1"/>
    </source>
</evidence>
<dbReference type="CDD" id="cd00067">
    <property type="entry name" value="GAL4"/>
    <property type="match status" value="1"/>
</dbReference>
<dbReference type="Pfam" id="PF00172">
    <property type="entry name" value="Zn_clus"/>
    <property type="match status" value="1"/>
</dbReference>
<dbReference type="InterPro" id="IPR007396">
    <property type="entry name" value="TR_PAI2-type"/>
</dbReference>
<dbReference type="GO" id="GO:0000981">
    <property type="term" value="F:DNA-binding transcription factor activity, RNA polymerase II-specific"/>
    <property type="evidence" value="ECO:0007669"/>
    <property type="project" value="InterPro"/>
</dbReference>
<organism evidence="6 7">
    <name type="scientific">Aspergillus phoenicis ATCC 13157</name>
    <dbReference type="NCBI Taxonomy" id="1353007"/>
    <lineage>
        <taxon>Eukaryota</taxon>
        <taxon>Fungi</taxon>
        <taxon>Dikarya</taxon>
        <taxon>Ascomycota</taxon>
        <taxon>Pezizomycotina</taxon>
        <taxon>Eurotiomycetes</taxon>
        <taxon>Eurotiomycetidae</taxon>
        <taxon>Eurotiales</taxon>
        <taxon>Aspergillaceae</taxon>
        <taxon>Aspergillus</taxon>
    </lineage>
</organism>
<dbReference type="InterPro" id="IPR001138">
    <property type="entry name" value="Zn2Cys6_DnaBD"/>
</dbReference>
<dbReference type="SMART" id="SM00066">
    <property type="entry name" value="GAL4"/>
    <property type="match status" value="1"/>
</dbReference>
<dbReference type="EMBL" id="KZ851852">
    <property type="protein sequence ID" value="RDK42713.1"/>
    <property type="molecule type" value="Genomic_DNA"/>
</dbReference>
<protein>
    <recommendedName>
        <fullName evidence="5">Zn(2)-C6 fungal-type domain-containing protein</fullName>
    </recommendedName>
</protein>
<dbReference type="PROSITE" id="PS50048">
    <property type="entry name" value="ZN2_CY6_FUNGAL_2"/>
    <property type="match status" value="1"/>
</dbReference>
<sequence length="880" mass="99067">MFFASTHAETDEELLLQFIKENPLGMLITGIESSAQDFLQCTHVPFVLDPPKTEENPSSNPQLRAHIAKQNPQAKTMLELTNGAPPNILPLERDVLVVFNGRHDHYVTPKFYTETKPDTGKVVPTWNYSAVQIYGKLSLYYDSRSPEAGAFLWKQMHDLSEQCERRIMGFTGGDRPQPWKVADAPERYIELMQRNVAGIRIEITKIEGKYKMSQEMRPGDRNGVVRGFAAMGGETGQAISALVQERGEMIDKKKALNVSIDSVHNLVRYNKSDSTPAIALGCHRTGWFDIRKRVFKAKIQYITSSSYHMYKPAPLRPKKTNIIRSRNGCKSCRSRRTKCDERKPTCGTCARLGKICDYARPAFKFQITTVDDPRPPIEPLATATASNVLSPAQETTPTPAGDQTLTVRAAQNVPSIGSYDIIQSLQTTDRDIFYTTYWEGSCLPALHPIFNFATSLAAGHPILNNALLALSACNIGRIQAEHRTESSGSMCSLSPSLVHQTRSHLYYSSAIQKLAIMQSQDYHRNSATILIVLVLFAHLEQAMGNFQGFYTHVRGMMNLLEWHDGVKDAATKSLLASWMQIRYVVWWARAYFSSIEVCQHLPSIPLPASLLDVPQTLHERRVKVLSIMCESHRLNFNAVLQQFRNLRSDDASGFDFDERYVYCTALLHQEAAKLDAWVLQLPPSEQPIYELNDTNGTTIRFQSHDAALNYAYYVVARAMQCTGVLRLLYNPDTPQHARECDEEEYWVQTLVRIAQWSDMQTSITKNSYTIGFSGLLLAGILRCQSLAVGLEIQDWLQALINLQPTEEGAFPIYQTFHVVKIINQQRAIGRDIFAVTQPVDDGGGTPKLTGYNSQSITSLLFHGKYQNLDSLFQECISLDV</sequence>
<gene>
    <name evidence="6" type="ORF">M752DRAFT_292892</name>
</gene>
<accession>A0A370PKL1</accession>
<dbReference type="Pfam" id="PF04299">
    <property type="entry name" value="FMN_bind_2"/>
    <property type="match status" value="1"/>
</dbReference>
<keyword evidence="3" id="KW-0804">Transcription</keyword>
<dbReference type="Proteomes" id="UP000254937">
    <property type="component" value="Unassembled WGS sequence"/>
</dbReference>